<dbReference type="SUPFAM" id="SSF54631">
    <property type="entry name" value="CBS-domain pair"/>
    <property type="match status" value="2"/>
</dbReference>
<proteinExistence type="predicted"/>
<dbReference type="Proteomes" id="UP000652761">
    <property type="component" value="Unassembled WGS sequence"/>
</dbReference>
<keyword evidence="2 3" id="KW-0129">CBS domain</keyword>
<dbReference type="PROSITE" id="PS51371">
    <property type="entry name" value="CBS"/>
    <property type="match status" value="3"/>
</dbReference>
<dbReference type="InterPro" id="IPR000644">
    <property type="entry name" value="CBS_dom"/>
</dbReference>
<sequence>MLDVSYDMAHQTGAESRIPDCDAYFEAIQSRKKLPYSLQRTLTSAFVQIPVSSFPEIPGGKVIEIPANTLIADAVKILSEHKITAAPVTNPEAGDSLDWKQRYLGILDYSAVILWVLENAELAAVALTAGSATAAGVGAGAIGALGAVALGATGPAAVAGLTVAAVGAAVAGGMAADKGVGKDAPTAAANMGEDFYKVLIQEEPFKSTKVEAIIKTFRWAPFLPVGTESSMLTVLLLLSKYRLRNVPVIEAGNPCVKNFITQSSIVKGLQQCKGRDWFDCISARSLSDFGLPFMSYDEVISVRGDEPILEAFKLMKDNRIGGLPVIEGPHRKIVGSVSIHDVRFLLLRPELFSSFRKLTVMDFLRTIASASTGSGGAGATLPVTCLPDASLGSVIDALASRTVHRIYVVEGGDCEVVGVLTLRDVISCFIFEPPDLLDNYFGLAVKELTDHREHGKPACE</sequence>
<reference evidence="5" key="1">
    <citation type="submission" date="2017-07" db="EMBL/GenBank/DDBJ databases">
        <title>Taro Niue Genome Assembly and Annotation.</title>
        <authorList>
            <person name="Atibalentja N."/>
            <person name="Keating K."/>
            <person name="Fields C.J."/>
        </authorList>
    </citation>
    <scope>NUCLEOTIDE SEQUENCE</scope>
    <source>
        <strain evidence="5">Niue_2</strain>
        <tissue evidence="5">Leaf</tissue>
    </source>
</reference>
<dbReference type="AlphaFoldDB" id="A0A843WFW9"/>
<gene>
    <name evidence="5" type="ORF">Taro_041454</name>
</gene>
<keyword evidence="1" id="KW-0677">Repeat</keyword>
<comment type="caution">
    <text evidence="5">The sequence shown here is derived from an EMBL/GenBank/DDBJ whole genome shotgun (WGS) entry which is preliminary data.</text>
</comment>
<dbReference type="Pfam" id="PF00571">
    <property type="entry name" value="CBS"/>
    <property type="match status" value="2"/>
</dbReference>
<evidence type="ECO:0000313" key="5">
    <source>
        <dbReference type="EMBL" id="MQM08599.1"/>
    </source>
</evidence>
<evidence type="ECO:0000256" key="2">
    <source>
        <dbReference type="ARBA" id="ARBA00023122"/>
    </source>
</evidence>
<dbReference type="OrthoDB" id="449052at2759"/>
<name>A0A843WFW9_COLES</name>
<dbReference type="SMART" id="SM00116">
    <property type="entry name" value="CBS"/>
    <property type="match status" value="4"/>
</dbReference>
<accession>A0A843WFW9</accession>
<dbReference type="PANTHER" id="PTHR13780:SF47">
    <property type="entry name" value="SNF1-RELATED PROTEIN KINASE REGULATORY SUBUNIT GAMMA-1-LIKE"/>
    <property type="match status" value="1"/>
</dbReference>
<dbReference type="InterPro" id="IPR050511">
    <property type="entry name" value="AMPK_gamma/SDS23_families"/>
</dbReference>
<feature type="domain" description="CBS" evidence="4">
    <location>
        <begin position="56"/>
        <end position="122"/>
    </location>
</feature>
<dbReference type="CDD" id="cd02205">
    <property type="entry name" value="CBS_pair_SF"/>
    <property type="match status" value="2"/>
</dbReference>
<evidence type="ECO:0000313" key="6">
    <source>
        <dbReference type="Proteomes" id="UP000652761"/>
    </source>
</evidence>
<organism evidence="5 6">
    <name type="scientific">Colocasia esculenta</name>
    <name type="common">Wild taro</name>
    <name type="synonym">Arum esculentum</name>
    <dbReference type="NCBI Taxonomy" id="4460"/>
    <lineage>
        <taxon>Eukaryota</taxon>
        <taxon>Viridiplantae</taxon>
        <taxon>Streptophyta</taxon>
        <taxon>Embryophyta</taxon>
        <taxon>Tracheophyta</taxon>
        <taxon>Spermatophyta</taxon>
        <taxon>Magnoliopsida</taxon>
        <taxon>Liliopsida</taxon>
        <taxon>Araceae</taxon>
        <taxon>Aroideae</taxon>
        <taxon>Colocasieae</taxon>
        <taxon>Colocasia</taxon>
    </lineage>
</organism>
<dbReference type="InterPro" id="IPR046342">
    <property type="entry name" value="CBS_dom_sf"/>
</dbReference>
<feature type="domain" description="CBS" evidence="4">
    <location>
        <begin position="378"/>
        <end position="436"/>
    </location>
</feature>
<dbReference type="EMBL" id="NMUH01004158">
    <property type="protein sequence ID" value="MQM08599.1"/>
    <property type="molecule type" value="Genomic_DNA"/>
</dbReference>
<feature type="domain" description="CBS" evidence="4">
    <location>
        <begin position="294"/>
        <end position="354"/>
    </location>
</feature>
<evidence type="ECO:0000256" key="3">
    <source>
        <dbReference type="PROSITE-ProRule" id="PRU00703"/>
    </source>
</evidence>
<keyword evidence="6" id="KW-1185">Reference proteome</keyword>
<evidence type="ECO:0000256" key="1">
    <source>
        <dbReference type="ARBA" id="ARBA00022737"/>
    </source>
</evidence>
<evidence type="ECO:0000259" key="4">
    <source>
        <dbReference type="PROSITE" id="PS51371"/>
    </source>
</evidence>
<dbReference type="PANTHER" id="PTHR13780">
    <property type="entry name" value="AMP-ACTIVATED PROTEIN KINASE, GAMMA REGULATORY SUBUNIT"/>
    <property type="match status" value="1"/>
</dbReference>
<protein>
    <recommendedName>
        <fullName evidence="4">CBS domain-containing protein</fullName>
    </recommendedName>
</protein>
<dbReference type="Gene3D" id="3.10.580.10">
    <property type="entry name" value="CBS-domain"/>
    <property type="match status" value="2"/>
</dbReference>